<protein>
    <submittedName>
        <fullName evidence="9">4-azaleucine resistance transporter AzlC</fullName>
    </submittedName>
</protein>
<evidence type="ECO:0000256" key="6">
    <source>
        <dbReference type="ARBA" id="ARBA00022989"/>
    </source>
</evidence>
<keyword evidence="10" id="KW-1185">Reference proteome</keyword>
<dbReference type="Pfam" id="PF03591">
    <property type="entry name" value="AzlC"/>
    <property type="match status" value="1"/>
</dbReference>
<evidence type="ECO:0000256" key="2">
    <source>
        <dbReference type="ARBA" id="ARBA00010735"/>
    </source>
</evidence>
<dbReference type="RefSeq" id="WP_354555623.1">
    <property type="nucleotide sequence ID" value="NZ_JBEPMB010000001.1"/>
</dbReference>
<accession>A0ABV2IXB9</accession>
<keyword evidence="3" id="KW-0813">Transport</keyword>
<evidence type="ECO:0000256" key="7">
    <source>
        <dbReference type="ARBA" id="ARBA00023136"/>
    </source>
</evidence>
<feature type="transmembrane region" description="Helical" evidence="8">
    <location>
        <begin position="12"/>
        <end position="33"/>
    </location>
</feature>
<keyword evidence="6 8" id="KW-1133">Transmembrane helix</keyword>
<feature type="transmembrane region" description="Helical" evidence="8">
    <location>
        <begin position="131"/>
        <end position="158"/>
    </location>
</feature>
<feature type="transmembrane region" description="Helical" evidence="8">
    <location>
        <begin position="164"/>
        <end position="182"/>
    </location>
</feature>
<dbReference type="EMBL" id="JBEPMB010000001">
    <property type="protein sequence ID" value="MET3613131.1"/>
    <property type="molecule type" value="Genomic_DNA"/>
</dbReference>
<feature type="transmembrane region" description="Helical" evidence="8">
    <location>
        <begin position="102"/>
        <end position="119"/>
    </location>
</feature>
<dbReference type="PANTHER" id="PTHR34979">
    <property type="entry name" value="INNER MEMBRANE PROTEIN YGAZ"/>
    <property type="match status" value="1"/>
</dbReference>
<dbReference type="PANTHER" id="PTHR34979:SF1">
    <property type="entry name" value="INNER MEMBRANE PROTEIN YGAZ"/>
    <property type="match status" value="1"/>
</dbReference>
<comment type="similarity">
    <text evidence="2">Belongs to the AzlC family.</text>
</comment>
<evidence type="ECO:0000256" key="8">
    <source>
        <dbReference type="SAM" id="Phobius"/>
    </source>
</evidence>
<sequence>MMRQTWFDDFRGGALATLPLTIAVAPIGMIFGVGAAAKGLSVAEAGLMSALVFAGGSQFVALDLWRQPAPWLALGLAALLVNIRHVLLSMSLGGKLQAFPVWLRYLAMLMLADEVWAMAEKRAMAATLTPAWYAGIAVPFYLTWLLSTFVGVLAGSAIGDPRALGLDFAFTAVFIALVTGFWKGRETGLILAASGLAAILVHRLVPGAWYIAAGAAAGIAAAAVQEFLWPEELPA</sequence>
<name>A0ABV2IXB9_9HYPH</name>
<feature type="transmembrane region" description="Helical" evidence="8">
    <location>
        <begin position="71"/>
        <end position="90"/>
    </location>
</feature>
<comment type="subcellular location">
    <subcellularLocation>
        <location evidence="1">Cell membrane</location>
        <topology evidence="1">Multi-pass membrane protein</topology>
    </subcellularLocation>
</comment>
<feature type="transmembrane region" description="Helical" evidence="8">
    <location>
        <begin position="45"/>
        <end position="64"/>
    </location>
</feature>
<evidence type="ECO:0000256" key="4">
    <source>
        <dbReference type="ARBA" id="ARBA00022475"/>
    </source>
</evidence>
<evidence type="ECO:0000256" key="3">
    <source>
        <dbReference type="ARBA" id="ARBA00022448"/>
    </source>
</evidence>
<organism evidence="9 10">
    <name type="scientific">Rhizobium aquaticum</name>
    <dbReference type="NCBI Taxonomy" id="1549636"/>
    <lineage>
        <taxon>Bacteria</taxon>
        <taxon>Pseudomonadati</taxon>
        <taxon>Pseudomonadota</taxon>
        <taxon>Alphaproteobacteria</taxon>
        <taxon>Hyphomicrobiales</taxon>
        <taxon>Rhizobiaceae</taxon>
        <taxon>Rhizobium/Agrobacterium group</taxon>
        <taxon>Rhizobium</taxon>
    </lineage>
</organism>
<dbReference type="InterPro" id="IPR011606">
    <property type="entry name" value="Brnchd-chn_aa_trnsp_permease"/>
</dbReference>
<gene>
    <name evidence="9" type="ORF">ABID16_001436</name>
</gene>
<keyword evidence="7 8" id="KW-0472">Membrane</keyword>
<feature type="transmembrane region" description="Helical" evidence="8">
    <location>
        <begin position="189"/>
        <end position="205"/>
    </location>
</feature>
<dbReference type="Proteomes" id="UP001549047">
    <property type="component" value="Unassembled WGS sequence"/>
</dbReference>
<evidence type="ECO:0000313" key="9">
    <source>
        <dbReference type="EMBL" id="MET3613131.1"/>
    </source>
</evidence>
<reference evidence="9 10" key="1">
    <citation type="submission" date="2024-06" db="EMBL/GenBank/DDBJ databases">
        <title>Genomic Encyclopedia of Type Strains, Phase IV (KMG-IV): sequencing the most valuable type-strain genomes for metagenomic binning, comparative biology and taxonomic classification.</title>
        <authorList>
            <person name="Goeker M."/>
        </authorList>
    </citation>
    <scope>NUCLEOTIDE SEQUENCE [LARGE SCALE GENOMIC DNA]</scope>
    <source>
        <strain evidence="9 10">DSM 29780</strain>
    </source>
</reference>
<evidence type="ECO:0000256" key="5">
    <source>
        <dbReference type="ARBA" id="ARBA00022692"/>
    </source>
</evidence>
<evidence type="ECO:0000313" key="10">
    <source>
        <dbReference type="Proteomes" id="UP001549047"/>
    </source>
</evidence>
<comment type="caution">
    <text evidence="9">The sequence shown here is derived from an EMBL/GenBank/DDBJ whole genome shotgun (WGS) entry which is preliminary data.</text>
</comment>
<evidence type="ECO:0000256" key="1">
    <source>
        <dbReference type="ARBA" id="ARBA00004651"/>
    </source>
</evidence>
<keyword evidence="5 8" id="KW-0812">Transmembrane</keyword>
<keyword evidence="4" id="KW-1003">Cell membrane</keyword>
<proteinExistence type="inferred from homology"/>